<dbReference type="Proteomes" id="UP001515480">
    <property type="component" value="Unassembled WGS sequence"/>
</dbReference>
<keyword evidence="4" id="KW-1185">Reference proteome</keyword>
<name>A0AB34JUE8_PRYPA</name>
<dbReference type="EMBL" id="JBGBPQ010000005">
    <property type="protein sequence ID" value="KAL1524528.1"/>
    <property type="molecule type" value="Genomic_DNA"/>
</dbReference>
<comment type="caution">
    <text evidence="2">The sequence shown here is derived from an EMBL/GenBank/DDBJ whole genome shotgun (WGS) entry which is preliminary data.</text>
</comment>
<accession>A0AB34JUE8</accession>
<evidence type="ECO:0000313" key="3">
    <source>
        <dbReference type="EMBL" id="KAL1524538.1"/>
    </source>
</evidence>
<evidence type="ECO:0000256" key="1">
    <source>
        <dbReference type="SAM" id="MobiDB-lite"/>
    </source>
</evidence>
<feature type="region of interest" description="Disordered" evidence="1">
    <location>
        <begin position="170"/>
        <end position="190"/>
    </location>
</feature>
<gene>
    <name evidence="2" type="ORF">AB1Y20_019421</name>
    <name evidence="3" type="ORF">AB1Y20_019430</name>
</gene>
<sequence length="190" mass="21213">MSEINVTYTDSVICYKELIEKEDAARRGWAKKYAGNWDAKWRPAEPLEATGASLSKTEMPPTVPKAATQYPALFRDTVGDEGLAGGTPKRFGGRWDVTANLSPVSHEGKPVRVVKKGPHDQYCDIGYNCWKMAGKQRTHNYGLQGVFERELWTNTPGELALVWDYKGELSKGREQAPGNADEQSTSRHPR</sequence>
<organism evidence="2 4">
    <name type="scientific">Prymnesium parvum</name>
    <name type="common">Toxic golden alga</name>
    <dbReference type="NCBI Taxonomy" id="97485"/>
    <lineage>
        <taxon>Eukaryota</taxon>
        <taxon>Haptista</taxon>
        <taxon>Haptophyta</taxon>
        <taxon>Prymnesiophyceae</taxon>
        <taxon>Prymnesiales</taxon>
        <taxon>Prymnesiaceae</taxon>
        <taxon>Prymnesium</taxon>
    </lineage>
</organism>
<dbReference type="AlphaFoldDB" id="A0AB34JUE8"/>
<protein>
    <submittedName>
        <fullName evidence="2">Uncharacterized protein</fullName>
    </submittedName>
</protein>
<reference evidence="2 4" key="1">
    <citation type="journal article" date="2024" name="Science">
        <title>Giant polyketide synthase enzymes in the biosynthesis of giant marine polyether toxins.</title>
        <authorList>
            <person name="Fallon T.R."/>
            <person name="Shende V.V."/>
            <person name="Wierzbicki I.H."/>
            <person name="Pendleton A.L."/>
            <person name="Watervoot N.F."/>
            <person name="Auber R.P."/>
            <person name="Gonzalez D.J."/>
            <person name="Wisecaver J.H."/>
            <person name="Moore B.S."/>
        </authorList>
    </citation>
    <scope>NUCLEOTIDE SEQUENCE [LARGE SCALE GENOMIC DNA]</scope>
    <source>
        <strain evidence="2 4">12B1</strain>
    </source>
</reference>
<evidence type="ECO:0000313" key="2">
    <source>
        <dbReference type="EMBL" id="KAL1524528.1"/>
    </source>
</evidence>
<evidence type="ECO:0000313" key="4">
    <source>
        <dbReference type="Proteomes" id="UP001515480"/>
    </source>
</evidence>
<proteinExistence type="predicted"/>
<dbReference type="EMBL" id="JBGBPQ010000005">
    <property type="protein sequence ID" value="KAL1524538.1"/>
    <property type="molecule type" value="Genomic_DNA"/>
</dbReference>